<sequence length="46" mass="5755">MNSCFTNKHKDTKGIMSIYQDIQKDFWFFTLLVFYTFDYLHCRFLF</sequence>
<evidence type="ECO:0000256" key="1">
    <source>
        <dbReference type="SAM" id="Phobius"/>
    </source>
</evidence>
<dbReference type="EMBL" id="MN739215">
    <property type="protein sequence ID" value="QHS94000.1"/>
    <property type="molecule type" value="Genomic_DNA"/>
</dbReference>
<organism evidence="2">
    <name type="scientific">viral metagenome</name>
    <dbReference type="NCBI Taxonomy" id="1070528"/>
    <lineage>
        <taxon>unclassified sequences</taxon>
        <taxon>metagenomes</taxon>
        <taxon>organismal metagenomes</taxon>
    </lineage>
</organism>
<keyword evidence="1" id="KW-0812">Transmembrane</keyword>
<dbReference type="AlphaFoldDB" id="A0A6C0BPL5"/>
<reference evidence="2" key="1">
    <citation type="journal article" date="2020" name="Nature">
        <title>Giant virus diversity and host interactions through global metagenomics.</title>
        <authorList>
            <person name="Schulz F."/>
            <person name="Roux S."/>
            <person name="Paez-Espino D."/>
            <person name="Jungbluth S."/>
            <person name="Walsh D.A."/>
            <person name="Denef V.J."/>
            <person name="McMahon K.D."/>
            <person name="Konstantinidis K.T."/>
            <person name="Eloe-Fadrosh E.A."/>
            <person name="Kyrpides N.C."/>
            <person name="Woyke T."/>
        </authorList>
    </citation>
    <scope>NUCLEOTIDE SEQUENCE</scope>
    <source>
        <strain evidence="2">GVMAG-M-3300018416-26</strain>
    </source>
</reference>
<proteinExistence type="predicted"/>
<keyword evidence="1" id="KW-0472">Membrane</keyword>
<name>A0A6C0BPL5_9ZZZZ</name>
<feature type="transmembrane region" description="Helical" evidence="1">
    <location>
        <begin position="26"/>
        <end position="45"/>
    </location>
</feature>
<evidence type="ECO:0000313" key="2">
    <source>
        <dbReference type="EMBL" id="QHS94000.1"/>
    </source>
</evidence>
<accession>A0A6C0BPL5</accession>
<protein>
    <submittedName>
        <fullName evidence="2">Uncharacterized protein</fullName>
    </submittedName>
</protein>
<keyword evidence="1" id="KW-1133">Transmembrane helix</keyword>